<dbReference type="PANTHER" id="PTHR11088">
    <property type="entry name" value="TRNA DIMETHYLALLYLTRANSFERASE"/>
    <property type="match status" value="1"/>
</dbReference>
<comment type="similarity">
    <text evidence="1 5">Belongs to the IPP transferase family.</text>
</comment>
<keyword evidence="7" id="KW-1185">Reference proteome</keyword>
<dbReference type="GO" id="GO:0052381">
    <property type="term" value="F:tRNA dimethylallyltransferase activity"/>
    <property type="evidence" value="ECO:0007669"/>
    <property type="project" value="InterPro"/>
</dbReference>
<dbReference type="InterPro" id="IPR036236">
    <property type="entry name" value="Znf_C2H2_sf"/>
</dbReference>
<dbReference type="NCBIfam" id="TIGR00174">
    <property type="entry name" value="miaA"/>
    <property type="match status" value="1"/>
</dbReference>
<evidence type="ECO:0000313" key="7">
    <source>
        <dbReference type="Proteomes" id="UP000678393"/>
    </source>
</evidence>
<dbReference type="GO" id="GO:0005739">
    <property type="term" value="C:mitochondrion"/>
    <property type="evidence" value="ECO:0007669"/>
    <property type="project" value="TreeGrafter"/>
</dbReference>
<keyword evidence="2 5" id="KW-0808">Transferase</keyword>
<dbReference type="InterPro" id="IPR018022">
    <property type="entry name" value="IPT"/>
</dbReference>
<dbReference type="SUPFAM" id="SSF57667">
    <property type="entry name" value="beta-beta-alpha zinc fingers"/>
    <property type="match status" value="1"/>
</dbReference>
<dbReference type="OrthoDB" id="775260at2759"/>
<gene>
    <name evidence="6" type="ORF">CUNI_LOCUS13104</name>
</gene>
<dbReference type="Proteomes" id="UP000678393">
    <property type="component" value="Unassembled WGS sequence"/>
</dbReference>
<dbReference type="Gene3D" id="1.10.20.140">
    <property type="match status" value="1"/>
</dbReference>
<dbReference type="Pfam" id="PF01715">
    <property type="entry name" value="IPPT"/>
    <property type="match status" value="1"/>
</dbReference>
<dbReference type="InterPro" id="IPR039657">
    <property type="entry name" value="Dimethylallyltransferase"/>
</dbReference>
<evidence type="ECO:0000256" key="2">
    <source>
        <dbReference type="ARBA" id="ARBA00022679"/>
    </source>
</evidence>
<organism evidence="6 7">
    <name type="scientific">Candidula unifasciata</name>
    <dbReference type="NCBI Taxonomy" id="100452"/>
    <lineage>
        <taxon>Eukaryota</taxon>
        <taxon>Metazoa</taxon>
        <taxon>Spiralia</taxon>
        <taxon>Lophotrochozoa</taxon>
        <taxon>Mollusca</taxon>
        <taxon>Gastropoda</taxon>
        <taxon>Heterobranchia</taxon>
        <taxon>Euthyneura</taxon>
        <taxon>Panpulmonata</taxon>
        <taxon>Eupulmonata</taxon>
        <taxon>Stylommatophora</taxon>
        <taxon>Helicina</taxon>
        <taxon>Helicoidea</taxon>
        <taxon>Geomitridae</taxon>
        <taxon>Candidula</taxon>
    </lineage>
</organism>
<reference evidence="6" key="1">
    <citation type="submission" date="2021-04" db="EMBL/GenBank/DDBJ databases">
        <authorList>
            <consortium name="Molecular Ecology Group"/>
        </authorList>
    </citation>
    <scope>NUCLEOTIDE SEQUENCE</scope>
</reference>
<dbReference type="InterPro" id="IPR027417">
    <property type="entry name" value="P-loop_NTPase"/>
</dbReference>
<evidence type="ECO:0000256" key="3">
    <source>
        <dbReference type="ARBA" id="ARBA00022741"/>
    </source>
</evidence>
<evidence type="ECO:0000256" key="5">
    <source>
        <dbReference type="RuleBase" id="RU003785"/>
    </source>
</evidence>
<protein>
    <submittedName>
        <fullName evidence="6">Uncharacterized protein</fullName>
    </submittedName>
</protein>
<dbReference type="SUPFAM" id="SSF52540">
    <property type="entry name" value="P-loop containing nucleoside triphosphate hydrolases"/>
    <property type="match status" value="1"/>
</dbReference>
<dbReference type="PANTHER" id="PTHR11088:SF89">
    <property type="entry name" value="TRNA DIMETHYLALLYLTRANSFERASE"/>
    <property type="match status" value="1"/>
</dbReference>
<dbReference type="AlphaFoldDB" id="A0A8S3ZJY9"/>
<name>A0A8S3ZJY9_9EUPU</name>
<evidence type="ECO:0000256" key="1">
    <source>
        <dbReference type="ARBA" id="ARBA00005842"/>
    </source>
</evidence>
<keyword evidence="4 5" id="KW-0067">ATP-binding</keyword>
<dbReference type="Gene3D" id="3.40.50.300">
    <property type="entry name" value="P-loop containing nucleotide triphosphate hydrolases"/>
    <property type="match status" value="1"/>
</dbReference>
<dbReference type="GO" id="GO:0006400">
    <property type="term" value="P:tRNA modification"/>
    <property type="evidence" value="ECO:0007669"/>
    <property type="project" value="TreeGrafter"/>
</dbReference>
<dbReference type="EMBL" id="CAJHNH020002722">
    <property type="protein sequence ID" value="CAG5127546.1"/>
    <property type="molecule type" value="Genomic_DNA"/>
</dbReference>
<evidence type="ECO:0000313" key="6">
    <source>
        <dbReference type="EMBL" id="CAG5127546.1"/>
    </source>
</evidence>
<evidence type="ECO:0000256" key="4">
    <source>
        <dbReference type="ARBA" id="ARBA00022840"/>
    </source>
</evidence>
<comment type="caution">
    <text evidence="6">The sequence shown here is derived from an EMBL/GenBank/DDBJ whole genome shotgun (WGS) entry which is preliminary data.</text>
</comment>
<dbReference type="HAMAP" id="MF_00185">
    <property type="entry name" value="IPP_trans"/>
    <property type="match status" value="1"/>
</dbReference>
<proteinExistence type="inferred from homology"/>
<keyword evidence="3 5" id="KW-0547">Nucleotide-binding</keyword>
<dbReference type="GO" id="GO:0005524">
    <property type="term" value="F:ATP binding"/>
    <property type="evidence" value="ECO:0007669"/>
    <property type="project" value="UniProtKB-KW"/>
</dbReference>
<sequence>MATSRLPLVVVLGATGAGKSKLAIEIAKIFKGEIISADSMQVYKGLDIITNKVSPDEQQECPHHLISYLEADHRHYNIVDFRDAALPIIDDLLSKRILPIVVGGTNYYIESVIWNFLIDKKLSPEDGINDPAKNLQDFTDDSNALLRCLNGMDSLDLYSHLQIIDPGTASQMHPNNRRKIIRAIQVYYECQQTMSSLLSEQHDGQENVKSGPLRYPHPCILWVKCQQPDLNARLDGRVDEMMARGLVAELENFHKEVARLEALKRDNSSLDTGHTYTHGILQMIGFKEFHAYLQLSVEDRASDSGQKLLQQGVTDLKLATRRYARQQVRWITNRFCNRPGSNVPPIYAVDSTDLTQWDKTVEEAVEVVKAYIAGELPRKAPEMVVPKVETQLERNVCDLCGGRIFLHSHEWAGHLKSKKHKFNVKMLAAKRKQLIELLSAREEQLKKTADESLVTAHGRSEASFPEDTLFNVFL</sequence>
<accession>A0A8S3ZJY9</accession>